<name>G8TVM9_SULAD</name>
<reference evidence="7" key="1">
    <citation type="submission" date="2011-12" db="EMBL/GenBank/DDBJ databases">
        <title>The complete genome of chromosome of Sulfobacillus acidophilus DSM 10332.</title>
        <authorList>
            <person name="Lucas S."/>
            <person name="Han J."/>
            <person name="Lapidus A."/>
            <person name="Bruce D."/>
            <person name="Goodwin L."/>
            <person name="Pitluck S."/>
            <person name="Peters L."/>
            <person name="Kyrpides N."/>
            <person name="Mavromatis K."/>
            <person name="Ivanova N."/>
            <person name="Mikhailova N."/>
            <person name="Chertkov O."/>
            <person name="Saunders E."/>
            <person name="Detter J.C."/>
            <person name="Tapia R."/>
            <person name="Han C."/>
            <person name="Land M."/>
            <person name="Hauser L."/>
            <person name="Markowitz V."/>
            <person name="Cheng J.-F."/>
            <person name="Hugenholtz P."/>
            <person name="Woyke T."/>
            <person name="Wu D."/>
            <person name="Pukall R."/>
            <person name="Gehrich-Schroeter G."/>
            <person name="Schneider S."/>
            <person name="Klenk H.-P."/>
            <person name="Eisen J.A."/>
        </authorList>
    </citation>
    <scope>NUCLEOTIDE SEQUENCE [LARGE SCALE GENOMIC DNA]</scope>
    <source>
        <strain evidence="7">ATCC 700253 / DSM 10332 / NAL</strain>
    </source>
</reference>
<comment type="pathway">
    <text evidence="1">Ketone degradation; acetoin degradation.</text>
</comment>
<evidence type="ECO:0000256" key="3">
    <source>
        <dbReference type="ARBA" id="ARBA00020218"/>
    </source>
</evidence>
<evidence type="ECO:0000313" key="6">
    <source>
        <dbReference type="EMBL" id="AEW03668.1"/>
    </source>
</evidence>
<dbReference type="PATRIC" id="fig|679936.5.peg.102"/>
<evidence type="ECO:0000313" key="7">
    <source>
        <dbReference type="Proteomes" id="UP000005439"/>
    </source>
</evidence>
<dbReference type="GO" id="GO:0040029">
    <property type="term" value="P:epigenetic regulation of gene expression"/>
    <property type="evidence" value="ECO:0007669"/>
    <property type="project" value="TreeGrafter"/>
</dbReference>
<dbReference type="SUPFAM" id="SSF52768">
    <property type="entry name" value="Arginase/deacetylase"/>
    <property type="match status" value="1"/>
</dbReference>
<dbReference type="HOGENOM" id="CLU_007727_8_0_9"/>
<dbReference type="PANTHER" id="PTHR10625:SF10">
    <property type="entry name" value="HISTONE DEACETYLASE HDAC1"/>
    <property type="match status" value="1"/>
</dbReference>
<dbReference type="InterPro" id="IPR003085">
    <property type="entry name" value="AcuC"/>
</dbReference>
<keyword evidence="7" id="KW-1185">Reference proteome</keyword>
<dbReference type="Proteomes" id="UP000005439">
    <property type="component" value="Chromosome"/>
</dbReference>
<dbReference type="GO" id="GO:0045150">
    <property type="term" value="P:acetoin catabolic process"/>
    <property type="evidence" value="ECO:0007669"/>
    <property type="project" value="UniProtKB-UniPathway"/>
</dbReference>
<dbReference type="InterPro" id="IPR023696">
    <property type="entry name" value="Ureohydrolase_dom_sf"/>
</dbReference>
<dbReference type="GO" id="GO:0004407">
    <property type="term" value="F:histone deacetylase activity"/>
    <property type="evidence" value="ECO:0007669"/>
    <property type="project" value="TreeGrafter"/>
</dbReference>
<organism evidence="6 7">
    <name type="scientific">Sulfobacillus acidophilus (strain ATCC 700253 / DSM 10332 / NAL)</name>
    <dbReference type="NCBI Taxonomy" id="679936"/>
    <lineage>
        <taxon>Bacteria</taxon>
        <taxon>Bacillati</taxon>
        <taxon>Bacillota</taxon>
        <taxon>Clostridia</taxon>
        <taxon>Eubacteriales</taxon>
        <taxon>Clostridiales Family XVII. Incertae Sedis</taxon>
        <taxon>Sulfobacillus</taxon>
    </lineage>
</organism>
<reference evidence="6 7" key="2">
    <citation type="journal article" date="2012" name="Stand. Genomic Sci.">
        <title>Complete genome sequence of the moderately thermophilic mineral-sulfide-oxidizing firmicute Sulfobacillus acidophilus type strain (NAL(T)).</title>
        <authorList>
            <person name="Anderson I."/>
            <person name="Chertkov O."/>
            <person name="Chen A."/>
            <person name="Saunders E."/>
            <person name="Lapidus A."/>
            <person name="Nolan M."/>
            <person name="Lucas S."/>
            <person name="Hammon N."/>
            <person name="Deshpande S."/>
            <person name="Cheng J.F."/>
            <person name="Han C."/>
            <person name="Tapia R."/>
            <person name="Goodwin L.A."/>
            <person name="Pitluck S."/>
            <person name="Liolios K."/>
            <person name="Pagani I."/>
            <person name="Ivanova N."/>
            <person name="Mikhailova N."/>
            <person name="Pati A."/>
            <person name="Palaniappan K."/>
            <person name="Land M."/>
            <person name="Pan C."/>
            <person name="Rohde M."/>
            <person name="Pukall R."/>
            <person name="Goker M."/>
            <person name="Detter J.C."/>
            <person name="Woyke T."/>
            <person name="Bristow J."/>
            <person name="Eisen J.A."/>
            <person name="Markowitz V."/>
            <person name="Hugenholtz P."/>
            <person name="Kyrpides N.C."/>
            <person name="Klenk H.P."/>
            <person name="Mavromatis K."/>
        </authorList>
    </citation>
    <scope>NUCLEOTIDE SEQUENCE [LARGE SCALE GENOMIC DNA]</scope>
    <source>
        <strain evidence="7">ATCC 700253 / DSM 10332 / NAL</strain>
    </source>
</reference>
<dbReference type="PANTHER" id="PTHR10625">
    <property type="entry name" value="HISTONE DEACETYLASE HDAC1-RELATED"/>
    <property type="match status" value="1"/>
</dbReference>
<dbReference type="KEGG" id="sap:Sulac_0095"/>
<dbReference type="CDD" id="cd09994">
    <property type="entry name" value="HDAC_AcuC_like"/>
    <property type="match status" value="1"/>
</dbReference>
<dbReference type="InterPro" id="IPR000286">
    <property type="entry name" value="HDACs"/>
</dbReference>
<dbReference type="STRING" id="679936.Sulac_0095"/>
<dbReference type="InterPro" id="IPR023801">
    <property type="entry name" value="His_deacetylse_dom"/>
</dbReference>
<dbReference type="InterPro" id="IPR037138">
    <property type="entry name" value="His_deacetylse_dom_sf"/>
</dbReference>
<dbReference type="PRINTS" id="PR01270">
    <property type="entry name" value="HDASUPER"/>
</dbReference>
<sequence>MPLAEFIYSDAFQGYQFSPDHPFNPHRLLVTKDLIDTVGLLSPDMIRPPRPATVEDLSRAHAGYYIDLVARISQTGVATHGIERLGLGTEDNPVFLGMHDAAGLIVGGSLTAAEAIVGGRVRHAANLAGGLHHAGHGYASGFCIYNDLVVAIRWIREMTGWRVLYFDTDAHHGDGVQEAFYQDPNVLTVSYHESGQYLFPGTGAITELGDGPGYGYSLNVPLMPSTDDDSWLETIDLLMPEVMDRFRPDIIVSQHGCDGHYWDALADLAATTRFYAEVPRRVHAWAEQYCQGRWLATGGGGYQTLKVVPRAWTLLWAEMVHQPLPADARVPESWLTRWQPPGMGPLPDRFWDSPKDFHPILDRERIHSTNRATVMALKERIPWLL</sequence>
<evidence type="ECO:0000256" key="4">
    <source>
        <dbReference type="ARBA" id="ARBA00022627"/>
    </source>
</evidence>
<comment type="similarity">
    <text evidence="2">Belongs to the histone deacetylase family.</text>
</comment>
<dbReference type="Pfam" id="PF00850">
    <property type="entry name" value="Hist_deacetyl"/>
    <property type="match status" value="1"/>
</dbReference>
<proteinExistence type="inferred from homology"/>
<feature type="domain" description="Histone deacetylase" evidence="5">
    <location>
        <begin position="21"/>
        <end position="318"/>
    </location>
</feature>
<dbReference type="AlphaFoldDB" id="G8TVM9"/>
<keyword evidence="4" id="KW-0006">Acetoin catabolism</keyword>
<dbReference type="EMBL" id="CP003179">
    <property type="protein sequence ID" value="AEW03668.1"/>
    <property type="molecule type" value="Genomic_DNA"/>
</dbReference>
<dbReference type="UniPathway" id="UPA00040"/>
<evidence type="ECO:0000259" key="5">
    <source>
        <dbReference type="Pfam" id="PF00850"/>
    </source>
</evidence>
<dbReference type="Gene3D" id="3.40.800.20">
    <property type="entry name" value="Histone deacetylase domain"/>
    <property type="match status" value="1"/>
</dbReference>
<gene>
    <name evidence="6" type="ordered locus">Sulac_0095</name>
</gene>
<evidence type="ECO:0000256" key="2">
    <source>
        <dbReference type="ARBA" id="ARBA00005947"/>
    </source>
</evidence>
<accession>G8TVM9</accession>
<protein>
    <recommendedName>
        <fullName evidence="3">Acetoin utilization protein AcuC</fullName>
    </recommendedName>
</protein>
<dbReference type="PRINTS" id="PR01272">
    <property type="entry name" value="ACUCPROTEIN"/>
</dbReference>
<evidence type="ECO:0000256" key="1">
    <source>
        <dbReference type="ARBA" id="ARBA00005101"/>
    </source>
</evidence>